<keyword evidence="2" id="KW-1185">Reference proteome</keyword>
<dbReference type="AlphaFoldDB" id="A0A7X0VF39"/>
<dbReference type="InterPro" id="IPR011094">
    <property type="entry name" value="Uncharacterised_LppY/LpqO"/>
</dbReference>
<dbReference type="EMBL" id="JACJVP010000023">
    <property type="protein sequence ID" value="MBB6671647.1"/>
    <property type="molecule type" value="Genomic_DNA"/>
</dbReference>
<protein>
    <submittedName>
        <fullName evidence="1">DUF1259 domain-containing protein</fullName>
    </submittedName>
</protein>
<reference evidence="1 2" key="1">
    <citation type="submission" date="2020-08" db="EMBL/GenBank/DDBJ databases">
        <title>Cohnella phylogeny.</title>
        <authorList>
            <person name="Dunlap C."/>
        </authorList>
    </citation>
    <scope>NUCLEOTIDE SEQUENCE [LARGE SCALE GENOMIC DNA]</scope>
    <source>
        <strain evidence="1 2">DSM 28246</strain>
    </source>
</reference>
<evidence type="ECO:0000313" key="2">
    <source>
        <dbReference type="Proteomes" id="UP000547209"/>
    </source>
</evidence>
<dbReference type="Pfam" id="PF07485">
    <property type="entry name" value="DUF1529"/>
    <property type="match status" value="1"/>
</dbReference>
<comment type="caution">
    <text evidence="1">The sequence shown here is derived from an EMBL/GenBank/DDBJ whole genome shotgun (WGS) entry which is preliminary data.</text>
</comment>
<proteinExistence type="predicted"/>
<gene>
    <name evidence="1" type="ORF">H7C19_13230</name>
</gene>
<dbReference type="Proteomes" id="UP000547209">
    <property type="component" value="Unassembled WGS sequence"/>
</dbReference>
<name>A0A7X0VF39_9BACL</name>
<dbReference type="RefSeq" id="WP_185143125.1">
    <property type="nucleotide sequence ID" value="NZ_JACJVP010000023.1"/>
</dbReference>
<organism evidence="1 2">
    <name type="scientific">Cohnella nanjingensis</name>
    <dbReference type="NCBI Taxonomy" id="1387779"/>
    <lineage>
        <taxon>Bacteria</taxon>
        <taxon>Bacillati</taxon>
        <taxon>Bacillota</taxon>
        <taxon>Bacilli</taxon>
        <taxon>Bacillales</taxon>
        <taxon>Paenibacillaceae</taxon>
        <taxon>Cohnella</taxon>
    </lineage>
</organism>
<accession>A0A7X0VF39</accession>
<sequence length="137" mass="15227">MEDIHSICRQFGQLLRGKSRLTRGVCSVSLNRGFPVLVQGRPSVSVASAEAQFESLGPDGRALNLSEIALLPEEVPAFTQSVSRQGLNVTALHNHWLYTEPELLYIHLQSVEPPLHFAQKLANAFTVLRTYPVPEHE</sequence>
<evidence type="ECO:0000313" key="1">
    <source>
        <dbReference type="EMBL" id="MBB6671647.1"/>
    </source>
</evidence>